<dbReference type="PANTHER" id="PTHR47926:SF359">
    <property type="entry name" value="PENTACOTRIPEPTIDE-REPEAT REGION OF PRORP DOMAIN-CONTAINING PROTEIN"/>
    <property type="match status" value="1"/>
</dbReference>
<dbReference type="AlphaFoldDB" id="A0A438CFQ4"/>
<accession>A0A438CFQ4</accession>
<dbReference type="Proteomes" id="UP000288805">
    <property type="component" value="Unassembled WGS sequence"/>
</dbReference>
<feature type="repeat" description="PPR" evidence="2">
    <location>
        <begin position="47"/>
        <end position="81"/>
    </location>
</feature>
<dbReference type="PROSITE" id="PS51375">
    <property type="entry name" value="PPR"/>
    <property type="match status" value="1"/>
</dbReference>
<gene>
    <name evidence="3" type="primary">PCMP-H12_8</name>
    <name evidence="3" type="ORF">CK203_109609</name>
</gene>
<evidence type="ECO:0000256" key="2">
    <source>
        <dbReference type="PROSITE-ProRule" id="PRU00708"/>
    </source>
</evidence>
<dbReference type="GO" id="GO:0003723">
    <property type="term" value="F:RNA binding"/>
    <property type="evidence" value="ECO:0007669"/>
    <property type="project" value="InterPro"/>
</dbReference>
<proteinExistence type="predicted"/>
<evidence type="ECO:0000313" key="4">
    <source>
        <dbReference type="Proteomes" id="UP000288805"/>
    </source>
</evidence>
<evidence type="ECO:0000256" key="1">
    <source>
        <dbReference type="ARBA" id="ARBA00022737"/>
    </source>
</evidence>
<dbReference type="Pfam" id="PF13041">
    <property type="entry name" value="PPR_2"/>
    <property type="match status" value="1"/>
</dbReference>
<dbReference type="Pfam" id="PF01535">
    <property type="entry name" value="PPR"/>
    <property type="match status" value="1"/>
</dbReference>
<organism evidence="3 4">
    <name type="scientific">Vitis vinifera</name>
    <name type="common">Grape</name>
    <dbReference type="NCBI Taxonomy" id="29760"/>
    <lineage>
        <taxon>Eukaryota</taxon>
        <taxon>Viridiplantae</taxon>
        <taxon>Streptophyta</taxon>
        <taxon>Embryophyta</taxon>
        <taxon>Tracheophyta</taxon>
        <taxon>Spermatophyta</taxon>
        <taxon>Magnoliopsida</taxon>
        <taxon>eudicotyledons</taxon>
        <taxon>Gunneridae</taxon>
        <taxon>Pentapetalae</taxon>
        <taxon>rosids</taxon>
        <taxon>Vitales</taxon>
        <taxon>Vitaceae</taxon>
        <taxon>Viteae</taxon>
        <taxon>Vitis</taxon>
    </lineage>
</organism>
<dbReference type="PANTHER" id="PTHR47926">
    <property type="entry name" value="PENTATRICOPEPTIDE REPEAT-CONTAINING PROTEIN"/>
    <property type="match status" value="1"/>
</dbReference>
<evidence type="ECO:0000313" key="3">
    <source>
        <dbReference type="EMBL" id="RVW22042.1"/>
    </source>
</evidence>
<dbReference type="InterPro" id="IPR011990">
    <property type="entry name" value="TPR-like_helical_dom_sf"/>
</dbReference>
<sequence length="154" mass="16962">MKPMLDQGSLVAAIKRCTRVGDLKAIQAHMATWHTPIAYSHVPTIKNLFMWNTIIRGYSISDSPISAIALYRDMFLCGISPNSYTFGFVLNACCKLLRLCEGQELHSQIAVEALKLFREMQAENVSSDAFTLASVVGVCGDLGALDLGKWFTLT</sequence>
<dbReference type="EMBL" id="QGNW01002253">
    <property type="protein sequence ID" value="RVW22042.1"/>
    <property type="molecule type" value="Genomic_DNA"/>
</dbReference>
<reference evidence="3 4" key="1">
    <citation type="journal article" date="2018" name="PLoS Genet.">
        <title>Population sequencing reveals clonal diversity and ancestral inbreeding in the grapevine cultivar Chardonnay.</title>
        <authorList>
            <person name="Roach M.J."/>
            <person name="Johnson D.L."/>
            <person name="Bohlmann J."/>
            <person name="van Vuuren H.J."/>
            <person name="Jones S.J."/>
            <person name="Pretorius I.S."/>
            <person name="Schmidt S.A."/>
            <person name="Borneman A.R."/>
        </authorList>
    </citation>
    <scope>NUCLEOTIDE SEQUENCE [LARGE SCALE GENOMIC DNA]</scope>
    <source>
        <strain evidence="4">cv. Chardonnay</strain>
        <tissue evidence="3">Leaf</tissue>
    </source>
</reference>
<dbReference type="InterPro" id="IPR002885">
    <property type="entry name" value="PPR_rpt"/>
</dbReference>
<dbReference type="Gene3D" id="1.25.40.10">
    <property type="entry name" value="Tetratricopeptide repeat domain"/>
    <property type="match status" value="1"/>
</dbReference>
<protein>
    <submittedName>
        <fullName evidence="3">Pentatricopeptide repeat-containing protein, chloroplastic</fullName>
    </submittedName>
</protein>
<dbReference type="GO" id="GO:0009451">
    <property type="term" value="P:RNA modification"/>
    <property type="evidence" value="ECO:0007669"/>
    <property type="project" value="InterPro"/>
</dbReference>
<dbReference type="InterPro" id="IPR046960">
    <property type="entry name" value="PPR_At4g14850-like_plant"/>
</dbReference>
<keyword evidence="1" id="KW-0677">Repeat</keyword>
<dbReference type="NCBIfam" id="TIGR00756">
    <property type="entry name" value="PPR"/>
    <property type="match status" value="1"/>
</dbReference>
<comment type="caution">
    <text evidence="3">The sequence shown here is derived from an EMBL/GenBank/DDBJ whole genome shotgun (WGS) entry which is preliminary data.</text>
</comment>
<name>A0A438CFQ4_VITVI</name>